<feature type="domain" description="C2" evidence="13">
    <location>
        <begin position="577"/>
        <end position="709"/>
    </location>
</feature>
<evidence type="ECO:0000256" key="9">
    <source>
        <dbReference type="ARBA" id="ARBA00023121"/>
    </source>
</evidence>
<dbReference type="EMBL" id="JAWWNJ010000025">
    <property type="protein sequence ID" value="KAK7030708.1"/>
    <property type="molecule type" value="Genomic_DNA"/>
</dbReference>
<dbReference type="PROSITE" id="PS50004">
    <property type="entry name" value="C2"/>
    <property type="match status" value="2"/>
</dbReference>
<dbReference type="Proteomes" id="UP001362999">
    <property type="component" value="Unassembled WGS sequence"/>
</dbReference>
<name>A0AAW0BWY6_9AGAR</name>
<dbReference type="SUPFAM" id="SSF49562">
    <property type="entry name" value="C2 domain (Calcium/lipid-binding domain, CaLB)"/>
    <property type="match status" value="2"/>
</dbReference>
<keyword evidence="2" id="KW-0813">Transport</keyword>
<dbReference type="Pfam" id="PF25669">
    <property type="entry name" value="SMP_MUG190-like"/>
    <property type="match status" value="1"/>
</dbReference>
<evidence type="ECO:0000259" key="13">
    <source>
        <dbReference type="PROSITE" id="PS50004"/>
    </source>
</evidence>
<evidence type="ECO:0000256" key="4">
    <source>
        <dbReference type="ARBA" id="ARBA00022692"/>
    </source>
</evidence>
<keyword evidence="7 12" id="KW-1133">Transmembrane helix</keyword>
<feature type="transmembrane region" description="Helical" evidence="12">
    <location>
        <begin position="117"/>
        <end position="140"/>
    </location>
</feature>
<feature type="region of interest" description="Disordered" evidence="11">
    <location>
        <begin position="916"/>
        <end position="975"/>
    </location>
</feature>
<evidence type="ECO:0000259" key="14">
    <source>
        <dbReference type="PROSITE" id="PS51847"/>
    </source>
</evidence>
<dbReference type="GO" id="GO:0061817">
    <property type="term" value="P:endoplasmic reticulum-plasma membrane tethering"/>
    <property type="evidence" value="ECO:0007669"/>
    <property type="project" value="InterPro"/>
</dbReference>
<evidence type="ECO:0000256" key="1">
    <source>
        <dbReference type="ARBA" id="ARBA00004586"/>
    </source>
</evidence>
<comment type="caution">
    <text evidence="15">The sequence shown here is derived from an EMBL/GenBank/DDBJ whole genome shotgun (WGS) entry which is preliminary data.</text>
</comment>
<accession>A0AAW0BWY6</accession>
<feature type="domain" description="C2" evidence="13">
    <location>
        <begin position="364"/>
        <end position="496"/>
    </location>
</feature>
<dbReference type="InterPro" id="IPR035892">
    <property type="entry name" value="C2_domain_sf"/>
</dbReference>
<keyword evidence="16" id="KW-1185">Reference proteome</keyword>
<feature type="compositionally biased region" description="Polar residues" evidence="11">
    <location>
        <begin position="946"/>
        <end position="955"/>
    </location>
</feature>
<dbReference type="GO" id="GO:0006869">
    <property type="term" value="P:lipid transport"/>
    <property type="evidence" value="ECO:0007669"/>
    <property type="project" value="UniProtKB-KW"/>
</dbReference>
<evidence type="ECO:0000313" key="15">
    <source>
        <dbReference type="EMBL" id="KAK7030708.1"/>
    </source>
</evidence>
<dbReference type="PANTHER" id="PTHR47348:SF2">
    <property type="entry name" value="MEIOTICALLY UP-REGULATED 190 PROTEIN"/>
    <property type="match status" value="1"/>
</dbReference>
<dbReference type="GO" id="GO:0008289">
    <property type="term" value="F:lipid binding"/>
    <property type="evidence" value="ECO:0007669"/>
    <property type="project" value="UniProtKB-KW"/>
</dbReference>
<dbReference type="GO" id="GO:0005789">
    <property type="term" value="C:endoplasmic reticulum membrane"/>
    <property type="evidence" value="ECO:0007669"/>
    <property type="project" value="UniProtKB-SubCell"/>
</dbReference>
<evidence type="ECO:0000313" key="16">
    <source>
        <dbReference type="Proteomes" id="UP001362999"/>
    </source>
</evidence>
<evidence type="ECO:0000256" key="5">
    <source>
        <dbReference type="ARBA" id="ARBA00022737"/>
    </source>
</evidence>
<dbReference type="AlphaFoldDB" id="A0AAW0BWY6"/>
<proteinExistence type="predicted"/>
<keyword evidence="9" id="KW-0446">Lipid-binding</keyword>
<dbReference type="InterPro" id="IPR037765">
    <property type="entry name" value="C2B_Tricalbin"/>
</dbReference>
<comment type="subcellular location">
    <subcellularLocation>
        <location evidence="1">Endoplasmic reticulum membrane</location>
    </subcellularLocation>
</comment>
<evidence type="ECO:0000256" key="10">
    <source>
        <dbReference type="ARBA" id="ARBA00023136"/>
    </source>
</evidence>
<dbReference type="CDD" id="cd21676">
    <property type="entry name" value="SMP_Mug190"/>
    <property type="match status" value="1"/>
</dbReference>
<dbReference type="PROSITE" id="PS51847">
    <property type="entry name" value="SMP"/>
    <property type="match status" value="1"/>
</dbReference>
<dbReference type="SMART" id="SM00239">
    <property type="entry name" value="C2"/>
    <property type="match status" value="2"/>
</dbReference>
<evidence type="ECO:0000256" key="7">
    <source>
        <dbReference type="ARBA" id="ARBA00022989"/>
    </source>
</evidence>
<feature type="transmembrane region" description="Helical" evidence="12">
    <location>
        <begin position="86"/>
        <end position="105"/>
    </location>
</feature>
<sequence length="1038" mass="114409">MSNPPTPRSGTPNSTDSRTVTDPVTHIALAVHDTTSGELEEVPTRQSTPGSEHAPSLDHSQMDAAVNAEARKDWGPDQVRQTKMETASLVAATALGSSLTVFMLTRLLRGTMSGWGGAVLSIGLCCSLGLVAPASVLYFWSPKSPNIQLEGEETQLHKSEPDSPETATWFNAFLHSLWPIVNPSLFISISDMLEDALQASLPKVVYGVRVADIGQGSEAIRILAIRALQAGAATRSSDEEGDFVNLEVALAFRARTDSKSLKERSANPHMLMEFQVTGGILLPVWVELTGLLATTRMRIQLMPNPPFLSKMTFTFLSQPKTTIKCTPLAKSFLNIMDIPGLSGWMQSAIDSAVAMYVAPRSLDLDLKTMLSGRDQMDTTTVGVVFVIIKSAVGCRDGDSGKIWESKTEKHGDPYATVGWGKWAKPMWSSRVIENEGRPVWEEIAVLLVGPPELNAKERLRIQIWDSDRGAADDLLGMIEVDLDEIMDETKSKNKMASRKDSLVDLKGNPCDGELHWEVGYFGKTTLQQHLTERGENYDEIRQTIEHDTERQLREAKSLQHDAQAEIEKQKQADLKDRSDEIIAGSSPIEKWPSGILTVYIEQIRGLMVQNPRGSAVNDQGEEEGSQDLPSAYCTVIINHSRVYKTRTKLKSNKPFFGASTERFIPDWQTASVIIAVRDARTHEIDPLIGVVVLPLKTVFKTRSQINEAFPLVGGIGHGRIQLSLVFRSLQLELPKPMLGWDIATLDIEPHARVVDGNLPADLASCRLTLRTLNSKGKMRSQDGKSGEWRQKNDKPIRLAVKRRFGECLLVQFRKNALGPDHTPAFCTLWLKDLADEEEATVKLPIWRSGHGVLERARVNSEQPSSQDGEEWKNVEQVGTLELTVRVWPGLSGYHKSLASHDANFSAVMQVLDAVEAEGGDASSHDSLYDDEQPSSSESEDGWGKLSRSSTQSNTSEGEKTNGNGEGGGGKGGLVSEMKDYKQKKDELHRNHRGLMQWGAMRKLAWVGHNVEGVVAGAEQKVKSKFKHQQAEQGMEVEA</sequence>
<reference evidence="15 16" key="1">
    <citation type="journal article" date="2024" name="J Genomics">
        <title>Draft genome sequencing and assembly of Favolaschia claudopus CIRM-BRFM 2984 isolated from oak limbs.</title>
        <authorList>
            <person name="Navarro D."/>
            <person name="Drula E."/>
            <person name="Chaduli D."/>
            <person name="Cazenave R."/>
            <person name="Ahrendt S."/>
            <person name="Wang J."/>
            <person name="Lipzen A."/>
            <person name="Daum C."/>
            <person name="Barry K."/>
            <person name="Grigoriev I.V."/>
            <person name="Favel A."/>
            <person name="Rosso M.N."/>
            <person name="Martin F."/>
        </authorList>
    </citation>
    <scope>NUCLEOTIDE SEQUENCE [LARGE SCALE GENOMIC DNA]</scope>
    <source>
        <strain evidence="15 16">CIRM-BRFM 2984</strain>
    </source>
</reference>
<feature type="domain" description="SMP-LTD" evidence="14">
    <location>
        <begin position="163"/>
        <end position="367"/>
    </location>
</feature>
<keyword evidence="4 12" id="KW-0812">Transmembrane</keyword>
<organism evidence="15 16">
    <name type="scientific">Favolaschia claudopus</name>
    <dbReference type="NCBI Taxonomy" id="2862362"/>
    <lineage>
        <taxon>Eukaryota</taxon>
        <taxon>Fungi</taxon>
        <taxon>Dikarya</taxon>
        <taxon>Basidiomycota</taxon>
        <taxon>Agaricomycotina</taxon>
        <taxon>Agaricomycetes</taxon>
        <taxon>Agaricomycetidae</taxon>
        <taxon>Agaricales</taxon>
        <taxon>Marasmiineae</taxon>
        <taxon>Mycenaceae</taxon>
        <taxon>Favolaschia</taxon>
    </lineage>
</organism>
<dbReference type="Gene3D" id="2.60.40.150">
    <property type="entry name" value="C2 domain"/>
    <property type="match status" value="2"/>
</dbReference>
<keyword evidence="6" id="KW-0256">Endoplasmic reticulum</keyword>
<keyword evidence="8" id="KW-0445">Lipid transport</keyword>
<dbReference type="Pfam" id="PF00168">
    <property type="entry name" value="C2"/>
    <property type="match status" value="2"/>
</dbReference>
<feature type="compositionally biased region" description="Gly residues" evidence="11">
    <location>
        <begin position="963"/>
        <end position="972"/>
    </location>
</feature>
<keyword evidence="10 12" id="KW-0472">Membrane</keyword>
<dbReference type="CDD" id="cd04052">
    <property type="entry name" value="C2B_Tricalbin-like"/>
    <property type="match status" value="1"/>
</dbReference>
<dbReference type="InterPro" id="IPR000008">
    <property type="entry name" value="C2_dom"/>
</dbReference>
<dbReference type="PANTHER" id="PTHR47348">
    <property type="entry name" value="MEIOTICALLY UP-REGULATED GENE 190 PROTEIN"/>
    <property type="match status" value="1"/>
</dbReference>
<dbReference type="Pfam" id="PF25331">
    <property type="entry name" value="C2_Mug190_3rd"/>
    <property type="match status" value="1"/>
</dbReference>
<evidence type="ECO:0000256" key="2">
    <source>
        <dbReference type="ARBA" id="ARBA00022448"/>
    </source>
</evidence>
<evidence type="ECO:0000256" key="3">
    <source>
        <dbReference type="ARBA" id="ARBA00022553"/>
    </source>
</evidence>
<protein>
    <submittedName>
        <fullName evidence="15">Meiotically up-regulated 190 protein</fullName>
    </submittedName>
</protein>
<keyword evidence="3" id="KW-0597">Phosphoprotein</keyword>
<dbReference type="InterPro" id="IPR057349">
    <property type="entry name" value="C2_Mug190_3rd"/>
</dbReference>
<feature type="compositionally biased region" description="Acidic residues" evidence="11">
    <location>
        <begin position="928"/>
        <end position="940"/>
    </location>
</feature>
<evidence type="ECO:0000256" key="11">
    <source>
        <dbReference type="SAM" id="MobiDB-lite"/>
    </source>
</evidence>
<evidence type="ECO:0000256" key="12">
    <source>
        <dbReference type="SAM" id="Phobius"/>
    </source>
</evidence>
<keyword evidence="5" id="KW-0677">Repeat</keyword>
<dbReference type="InterPro" id="IPR031468">
    <property type="entry name" value="SMP_LBD"/>
</dbReference>
<evidence type="ECO:0000256" key="8">
    <source>
        <dbReference type="ARBA" id="ARBA00023055"/>
    </source>
</evidence>
<evidence type="ECO:0000256" key="6">
    <source>
        <dbReference type="ARBA" id="ARBA00022824"/>
    </source>
</evidence>
<gene>
    <name evidence="15" type="ORF">R3P38DRAFT_2930054</name>
</gene>
<feature type="compositionally biased region" description="Polar residues" evidence="11">
    <location>
        <begin position="8"/>
        <end position="22"/>
    </location>
</feature>
<feature type="region of interest" description="Disordered" evidence="11">
    <location>
        <begin position="1"/>
        <end position="59"/>
    </location>
</feature>